<gene>
    <name evidence="2" type="ORF">FSUBG_3496</name>
</gene>
<feature type="domain" description="Protein kinase" evidence="1">
    <location>
        <begin position="254"/>
        <end position="571"/>
    </location>
</feature>
<dbReference type="Proteomes" id="UP000547976">
    <property type="component" value="Unassembled WGS sequence"/>
</dbReference>
<dbReference type="PANTHER" id="PTHR37542:SF1">
    <property type="entry name" value="PRION-INHIBITION AND PROPAGATION HELO DOMAIN-CONTAINING PROTEIN"/>
    <property type="match status" value="1"/>
</dbReference>
<dbReference type="EMBL" id="JAAOAV010000029">
    <property type="protein sequence ID" value="KAF5610263.1"/>
    <property type="molecule type" value="Genomic_DNA"/>
</dbReference>
<protein>
    <recommendedName>
        <fullName evidence="1">Protein kinase domain-containing protein</fullName>
    </recommendedName>
</protein>
<dbReference type="PROSITE" id="PS50011">
    <property type="entry name" value="PROTEIN_KINASE_DOM"/>
    <property type="match status" value="1"/>
</dbReference>
<keyword evidence="3" id="KW-1185">Reference proteome</keyword>
<accession>A0A8H5V5R1</accession>
<dbReference type="OrthoDB" id="1911848at2759"/>
<dbReference type="InterPro" id="IPR056002">
    <property type="entry name" value="DUF7580"/>
</dbReference>
<name>A0A8H5V5R1_GIBSU</name>
<reference evidence="2 3" key="1">
    <citation type="submission" date="2020-05" db="EMBL/GenBank/DDBJ databases">
        <title>Identification and distribution of gene clusters putatively required for synthesis of sphingolipid metabolism inhibitors in phylogenetically diverse species of the filamentous fungus Fusarium.</title>
        <authorList>
            <person name="Kim H.-S."/>
            <person name="Busman M."/>
            <person name="Brown D.W."/>
            <person name="Divon H."/>
            <person name="Uhlig S."/>
            <person name="Proctor R.H."/>
        </authorList>
    </citation>
    <scope>NUCLEOTIDE SEQUENCE [LARGE SCALE GENOMIC DNA]</scope>
    <source>
        <strain evidence="2 3">NRRL 66333</strain>
    </source>
</reference>
<dbReference type="InterPro" id="IPR000719">
    <property type="entry name" value="Prot_kinase_dom"/>
</dbReference>
<evidence type="ECO:0000313" key="2">
    <source>
        <dbReference type="EMBL" id="KAF5610263.1"/>
    </source>
</evidence>
<evidence type="ECO:0000313" key="3">
    <source>
        <dbReference type="Proteomes" id="UP000547976"/>
    </source>
</evidence>
<dbReference type="RefSeq" id="XP_036541147.1">
    <property type="nucleotide sequence ID" value="XM_036681382.1"/>
</dbReference>
<comment type="caution">
    <text evidence="2">The sequence shown here is derived from an EMBL/GenBank/DDBJ whole genome shotgun (WGS) entry which is preliminary data.</text>
</comment>
<dbReference type="AlphaFoldDB" id="A0A8H5V5R1"/>
<dbReference type="InterPro" id="IPR011009">
    <property type="entry name" value="Kinase-like_dom_sf"/>
</dbReference>
<dbReference type="SUPFAM" id="SSF56112">
    <property type="entry name" value="Protein kinase-like (PK-like)"/>
    <property type="match status" value="1"/>
</dbReference>
<dbReference type="Gene3D" id="1.20.120.1020">
    <property type="entry name" value="Prion-inhibition and propagation, HeLo domain"/>
    <property type="match status" value="1"/>
</dbReference>
<dbReference type="InterPro" id="IPR038305">
    <property type="entry name" value="HeLo_sf"/>
</dbReference>
<dbReference type="GO" id="GO:0004672">
    <property type="term" value="F:protein kinase activity"/>
    <property type="evidence" value="ECO:0007669"/>
    <property type="project" value="InterPro"/>
</dbReference>
<dbReference type="PANTHER" id="PTHR37542">
    <property type="entry name" value="HELO DOMAIN-CONTAINING PROTEIN-RELATED"/>
    <property type="match status" value="1"/>
</dbReference>
<dbReference type="GO" id="GO:0005524">
    <property type="term" value="F:ATP binding"/>
    <property type="evidence" value="ECO:0007669"/>
    <property type="project" value="InterPro"/>
</dbReference>
<dbReference type="InterPro" id="IPR029498">
    <property type="entry name" value="HeLo_dom"/>
</dbReference>
<proteinExistence type="predicted"/>
<dbReference type="Pfam" id="PF24476">
    <property type="entry name" value="DUF7580"/>
    <property type="match status" value="1"/>
</dbReference>
<evidence type="ECO:0000259" key="1">
    <source>
        <dbReference type="PROSITE" id="PS50011"/>
    </source>
</evidence>
<dbReference type="Gene3D" id="1.10.510.10">
    <property type="entry name" value="Transferase(Phosphotransferase) domain 1"/>
    <property type="match status" value="1"/>
</dbReference>
<organism evidence="2 3">
    <name type="scientific">Gibberella subglutinans</name>
    <name type="common">Fusarium subglutinans</name>
    <dbReference type="NCBI Taxonomy" id="42677"/>
    <lineage>
        <taxon>Eukaryota</taxon>
        <taxon>Fungi</taxon>
        <taxon>Dikarya</taxon>
        <taxon>Ascomycota</taxon>
        <taxon>Pezizomycotina</taxon>
        <taxon>Sordariomycetes</taxon>
        <taxon>Hypocreomycetidae</taxon>
        <taxon>Hypocreales</taxon>
        <taxon>Nectriaceae</taxon>
        <taxon>Fusarium</taxon>
        <taxon>Fusarium fujikuroi species complex</taxon>
    </lineage>
</organism>
<dbReference type="Pfam" id="PF14479">
    <property type="entry name" value="HeLo"/>
    <property type="match status" value="1"/>
</dbReference>
<sequence length="583" mass="65983">MTSACRSSPDYQFTPLRKCLNPAADVMRLKYHVPGIILETIKSPTCLFGDWSKTVMVSDLVDFRVGAAGLGIGAFGGLIDALTACTKIYGLWKSLRGLDGYLDLLRTKLILQEALLDQWQRNWLDLPTSKRIDIQKQRILQRHKDAVLASLTTVKMLLESLETLREASSSELALERLKLVTGGAQEHDRTLVQISAVLSDLYRLLPTRDPNLALSQTVLSLEHIGNNQQVLFRDTNSTQHVIQPDQLKRAINFRQLGYDLDQDLEKRVAAFKSSSGDSDVTIRSERVRIQKDDDVAGGLRSFGTLDSKTSIVIEWKRYDVSWKGQKGIRLRGRIQNIARLLHANAKPEELLTLNCLGVFEDIERNRYGLIFKYPLGASEQTDLVSLQALIKSPTPETLPTLGDRYRMAYTLSLSLAILHAAGWLHKSIRSHNIMIPVRRNQPIWSQPYLVGFEFSRPDAVDETTEKPEQSVRFNLYRHPFAQGIPGESYRKGFDIYSLGVVLLEVGLWRVAWSLRRDDENPAKFKEVLLSRVDDRLAHFMGTEYQEAVRSCLNGDLDHREGSVIRAFYNEVAETMCSLAESQP</sequence>
<dbReference type="GeneID" id="59316100"/>